<organism evidence="1 2">
    <name type="scientific">Entomophthora muscae</name>
    <dbReference type="NCBI Taxonomy" id="34485"/>
    <lineage>
        <taxon>Eukaryota</taxon>
        <taxon>Fungi</taxon>
        <taxon>Fungi incertae sedis</taxon>
        <taxon>Zoopagomycota</taxon>
        <taxon>Entomophthoromycotina</taxon>
        <taxon>Entomophthoromycetes</taxon>
        <taxon>Entomophthorales</taxon>
        <taxon>Entomophthoraceae</taxon>
        <taxon>Entomophthora</taxon>
    </lineage>
</organism>
<evidence type="ECO:0000313" key="1">
    <source>
        <dbReference type="EMBL" id="KAJ9048851.1"/>
    </source>
</evidence>
<proteinExistence type="predicted"/>
<gene>
    <name evidence="1" type="ORF">DSO57_1030574</name>
</gene>
<evidence type="ECO:0000313" key="2">
    <source>
        <dbReference type="Proteomes" id="UP001165960"/>
    </source>
</evidence>
<accession>A0ACC2RFM6</accession>
<comment type="caution">
    <text evidence="1">The sequence shown here is derived from an EMBL/GenBank/DDBJ whole genome shotgun (WGS) entry which is preliminary data.</text>
</comment>
<dbReference type="Proteomes" id="UP001165960">
    <property type="component" value="Unassembled WGS sequence"/>
</dbReference>
<protein>
    <submittedName>
        <fullName evidence="1">Uncharacterized protein</fullName>
    </submittedName>
</protein>
<name>A0ACC2RFM6_9FUNG</name>
<keyword evidence="2" id="KW-1185">Reference proteome</keyword>
<sequence>MSNCPIGSVAAETTSAQLYGGLYIVLAGLVDSMMPNSRPCSLLGQSLSYAIKLAPILQQAYPLAQQYPVPGHPMPLPTPGFLQQSPGSYSNHPLDTASSECQLSGKRSCQPGRLALPRHKLLE</sequence>
<dbReference type="EMBL" id="QTSX02007311">
    <property type="protein sequence ID" value="KAJ9048851.1"/>
    <property type="molecule type" value="Genomic_DNA"/>
</dbReference>
<reference evidence="1" key="1">
    <citation type="submission" date="2022-04" db="EMBL/GenBank/DDBJ databases">
        <title>Genome of the entomopathogenic fungus Entomophthora muscae.</title>
        <authorList>
            <person name="Elya C."/>
            <person name="Lovett B.R."/>
            <person name="Lee E."/>
            <person name="Macias A.M."/>
            <person name="Hajek A.E."/>
            <person name="De Bivort B.L."/>
            <person name="Kasson M.T."/>
            <person name="De Fine Licht H.H."/>
            <person name="Stajich J.E."/>
        </authorList>
    </citation>
    <scope>NUCLEOTIDE SEQUENCE</scope>
    <source>
        <strain evidence="1">Berkeley</strain>
    </source>
</reference>